<dbReference type="InterPro" id="IPR056798">
    <property type="entry name" value="ADH_Fe_C"/>
</dbReference>
<dbReference type="InterPro" id="IPR001670">
    <property type="entry name" value="ADH_Fe/GldA"/>
</dbReference>
<dbReference type="PANTHER" id="PTHR11496">
    <property type="entry name" value="ALCOHOL DEHYDROGENASE"/>
    <property type="match status" value="1"/>
</dbReference>
<name>A0A147F4T7_MICTE</name>
<accession>A0A147F4T7</accession>
<comment type="similarity">
    <text evidence="1">Belongs to the iron-containing alcohol dehydrogenase family.</text>
</comment>
<dbReference type="Gene3D" id="1.20.1090.10">
    <property type="entry name" value="Dehydroquinate synthase-like - alpha domain"/>
    <property type="match status" value="1"/>
</dbReference>
<dbReference type="Proteomes" id="UP000072189">
    <property type="component" value="Unassembled WGS sequence"/>
</dbReference>
<evidence type="ECO:0000256" key="2">
    <source>
        <dbReference type="ARBA" id="ARBA00023002"/>
    </source>
</evidence>
<dbReference type="CDD" id="cd08177">
    <property type="entry name" value="MAR"/>
    <property type="match status" value="1"/>
</dbReference>
<organism evidence="6 7">
    <name type="scientific">Microbacterium testaceum</name>
    <name type="common">Aureobacterium testaceum</name>
    <name type="synonym">Brevibacterium testaceum</name>
    <dbReference type="NCBI Taxonomy" id="2033"/>
    <lineage>
        <taxon>Bacteria</taxon>
        <taxon>Bacillati</taxon>
        <taxon>Actinomycetota</taxon>
        <taxon>Actinomycetes</taxon>
        <taxon>Micrococcales</taxon>
        <taxon>Microbacteriaceae</taxon>
        <taxon>Microbacterium</taxon>
    </lineage>
</organism>
<dbReference type="SUPFAM" id="SSF56796">
    <property type="entry name" value="Dehydroquinate synthase-like"/>
    <property type="match status" value="1"/>
</dbReference>
<dbReference type="GO" id="GO:0046872">
    <property type="term" value="F:metal ion binding"/>
    <property type="evidence" value="ECO:0007669"/>
    <property type="project" value="InterPro"/>
</dbReference>
<dbReference type="Pfam" id="PF25137">
    <property type="entry name" value="ADH_Fe_C"/>
    <property type="match status" value="1"/>
</dbReference>
<evidence type="ECO:0000256" key="3">
    <source>
        <dbReference type="ARBA" id="ARBA00023027"/>
    </source>
</evidence>
<dbReference type="Pfam" id="PF00465">
    <property type="entry name" value="Fe-ADH"/>
    <property type="match status" value="1"/>
</dbReference>
<keyword evidence="2" id="KW-0560">Oxidoreductase</keyword>
<dbReference type="GO" id="GO:0004022">
    <property type="term" value="F:alcohol dehydrogenase (NAD+) activity"/>
    <property type="evidence" value="ECO:0007669"/>
    <property type="project" value="TreeGrafter"/>
</dbReference>
<keyword evidence="3" id="KW-0520">NAD</keyword>
<feature type="domain" description="Fe-containing alcohol dehydrogenase-like C-terminal" evidence="5">
    <location>
        <begin position="166"/>
        <end position="347"/>
    </location>
</feature>
<dbReference type="InterPro" id="IPR039697">
    <property type="entry name" value="Alcohol_dehydrogenase_Fe"/>
</dbReference>
<dbReference type="RefSeq" id="WP_058614809.1">
    <property type="nucleotide sequence ID" value="NZ_LDRV01000093.1"/>
</dbReference>
<comment type="caution">
    <text evidence="6">The sequence shown here is derived from an EMBL/GenBank/DDBJ whole genome shotgun (WGS) entry which is preliminary data.</text>
</comment>
<dbReference type="EMBL" id="LDRV01000093">
    <property type="protein sequence ID" value="KTS09079.1"/>
    <property type="molecule type" value="Genomic_DNA"/>
</dbReference>
<dbReference type="GO" id="GO:0018506">
    <property type="term" value="F:maleylacetate reductase activity"/>
    <property type="evidence" value="ECO:0007669"/>
    <property type="project" value="InterPro"/>
</dbReference>
<evidence type="ECO:0000313" key="6">
    <source>
        <dbReference type="EMBL" id="KTS09079.1"/>
    </source>
</evidence>
<protein>
    <submittedName>
        <fullName evidence="6">Maleylacetate reductase</fullName>
    </submittedName>
</protein>
<dbReference type="Gene3D" id="3.40.50.1970">
    <property type="match status" value="1"/>
</dbReference>
<proteinExistence type="inferred from homology"/>
<dbReference type="PANTHER" id="PTHR11496:SF102">
    <property type="entry name" value="ALCOHOL DEHYDROGENASE 4"/>
    <property type="match status" value="1"/>
</dbReference>
<dbReference type="InterPro" id="IPR034786">
    <property type="entry name" value="MAR"/>
</dbReference>
<dbReference type="AlphaFoldDB" id="A0A147F4T7"/>
<evidence type="ECO:0000259" key="4">
    <source>
        <dbReference type="Pfam" id="PF00465"/>
    </source>
</evidence>
<evidence type="ECO:0000256" key="1">
    <source>
        <dbReference type="ARBA" id="ARBA00007358"/>
    </source>
</evidence>
<evidence type="ECO:0000313" key="7">
    <source>
        <dbReference type="Proteomes" id="UP000072189"/>
    </source>
</evidence>
<reference evidence="6 7" key="1">
    <citation type="journal article" date="2016" name="Front. Microbiol.">
        <title>Genomic Resource of Rice Seed Associated Bacteria.</title>
        <authorList>
            <person name="Midha S."/>
            <person name="Bansal K."/>
            <person name="Sharma S."/>
            <person name="Kumar N."/>
            <person name="Patil P.P."/>
            <person name="Chaudhry V."/>
            <person name="Patil P.B."/>
        </authorList>
    </citation>
    <scope>NUCLEOTIDE SEQUENCE [LARGE SCALE GENOMIC DNA]</scope>
    <source>
        <strain evidence="6 7">RSA3</strain>
    </source>
</reference>
<dbReference type="PATRIC" id="fig|2033.7.peg.3713"/>
<evidence type="ECO:0000259" key="5">
    <source>
        <dbReference type="Pfam" id="PF25137"/>
    </source>
</evidence>
<sequence>MALSFDHRTLGQRVLFGTDAAADNVATAVGDLGGQRVLLVADAAAPEVVARILERVPVAARIDEVVQHVPVENAEAAVRLAREVDADLVLTVGGGSATGLGKVVARDTALPLVAVPTTFAGSEATDVWGQTEDGHKVTGSDPRVLPRAIVYDAALSRSLPAGLATASGMNALAHAVDGFWAPRADPINRALGTEGIRALVPGLRRLSADPDDLGAREQTLYGAYLAAVAFASAGSGIHHKICHTLGGAYNLSHAEMHAIVLPYVTAFVAPAAPDAAGRVSQALGGVPAGPGLLALRAELGIPAGLRDLGMREGDIAEAAELALPSIPPSTPRPVGLNDLTTLLRAAWAGAPLEEVTA</sequence>
<gene>
    <name evidence="6" type="ORF">RSA3_14385</name>
</gene>
<feature type="domain" description="Alcohol dehydrogenase iron-type/glycerol dehydrogenase GldA" evidence="4">
    <location>
        <begin position="12"/>
        <end position="152"/>
    </location>
</feature>